<proteinExistence type="predicted"/>
<dbReference type="WBParaSite" id="PEQ_0000134501-mRNA-1">
    <property type="protein sequence ID" value="PEQ_0000134501-mRNA-1"/>
    <property type="gene ID" value="PEQ_0000134501"/>
</dbReference>
<protein>
    <submittedName>
        <fullName evidence="2">Uncharacterized protein</fullName>
    </submittedName>
</protein>
<reference evidence="2" key="1">
    <citation type="submission" date="2022-11" db="UniProtKB">
        <authorList>
            <consortium name="WormBaseParasite"/>
        </authorList>
    </citation>
    <scope>IDENTIFICATION</scope>
</reference>
<accession>A0A914R9G7</accession>
<evidence type="ECO:0000313" key="1">
    <source>
        <dbReference type="Proteomes" id="UP000887564"/>
    </source>
</evidence>
<keyword evidence="1" id="KW-1185">Reference proteome</keyword>
<dbReference type="AlphaFoldDB" id="A0A914R9G7"/>
<name>A0A914R9G7_PAREQ</name>
<organism evidence="1 2">
    <name type="scientific">Parascaris equorum</name>
    <name type="common">Equine roundworm</name>
    <dbReference type="NCBI Taxonomy" id="6256"/>
    <lineage>
        <taxon>Eukaryota</taxon>
        <taxon>Metazoa</taxon>
        <taxon>Ecdysozoa</taxon>
        <taxon>Nematoda</taxon>
        <taxon>Chromadorea</taxon>
        <taxon>Rhabditida</taxon>
        <taxon>Spirurina</taxon>
        <taxon>Ascaridomorpha</taxon>
        <taxon>Ascaridoidea</taxon>
        <taxon>Ascarididae</taxon>
        <taxon>Parascaris</taxon>
    </lineage>
</organism>
<sequence length="61" mass="6626">MASKSVNCVNVMSVIGEQCAWQGNSFERGSKLVADGTDVIREFYPCLVRLAMRASDALSRG</sequence>
<dbReference type="Proteomes" id="UP000887564">
    <property type="component" value="Unplaced"/>
</dbReference>
<evidence type="ECO:0000313" key="2">
    <source>
        <dbReference type="WBParaSite" id="PEQ_0000134501-mRNA-1"/>
    </source>
</evidence>